<keyword evidence="2" id="KW-1185">Reference proteome</keyword>
<dbReference type="Proteomes" id="UP001196413">
    <property type="component" value="Unassembled WGS sequence"/>
</dbReference>
<comment type="caution">
    <text evidence="1">The sequence shown here is derived from an EMBL/GenBank/DDBJ whole genome shotgun (WGS) entry which is preliminary data.</text>
</comment>
<dbReference type="AlphaFoldDB" id="A0AAD5MAR3"/>
<reference evidence="1" key="1">
    <citation type="submission" date="2021-06" db="EMBL/GenBank/DDBJ databases">
        <title>Parelaphostrongylus tenuis whole genome reference sequence.</title>
        <authorList>
            <person name="Garwood T.J."/>
            <person name="Larsen P.A."/>
            <person name="Fountain-Jones N.M."/>
            <person name="Garbe J.R."/>
            <person name="Macchietto M.G."/>
            <person name="Kania S.A."/>
            <person name="Gerhold R.W."/>
            <person name="Richards J.E."/>
            <person name="Wolf T.M."/>
        </authorList>
    </citation>
    <scope>NUCLEOTIDE SEQUENCE</scope>
    <source>
        <strain evidence="1">MNPRO001-30</strain>
        <tissue evidence="1">Meninges</tissue>
    </source>
</reference>
<evidence type="ECO:0000313" key="2">
    <source>
        <dbReference type="Proteomes" id="UP001196413"/>
    </source>
</evidence>
<dbReference type="EMBL" id="JAHQIW010002375">
    <property type="protein sequence ID" value="KAJ1355172.1"/>
    <property type="molecule type" value="Genomic_DNA"/>
</dbReference>
<proteinExistence type="predicted"/>
<organism evidence="1 2">
    <name type="scientific">Parelaphostrongylus tenuis</name>
    <name type="common">Meningeal worm</name>
    <dbReference type="NCBI Taxonomy" id="148309"/>
    <lineage>
        <taxon>Eukaryota</taxon>
        <taxon>Metazoa</taxon>
        <taxon>Ecdysozoa</taxon>
        <taxon>Nematoda</taxon>
        <taxon>Chromadorea</taxon>
        <taxon>Rhabditida</taxon>
        <taxon>Rhabditina</taxon>
        <taxon>Rhabditomorpha</taxon>
        <taxon>Strongyloidea</taxon>
        <taxon>Metastrongylidae</taxon>
        <taxon>Parelaphostrongylus</taxon>
    </lineage>
</organism>
<protein>
    <submittedName>
        <fullName evidence="1">Uncharacterized protein</fullName>
    </submittedName>
</protein>
<evidence type="ECO:0000313" key="1">
    <source>
        <dbReference type="EMBL" id="KAJ1355172.1"/>
    </source>
</evidence>
<accession>A0AAD5MAR3</accession>
<sequence length="108" mass="12111">MVIQEKIGTTLMLCNFVEQNVKISADYLQLSVGTSTVTFEDTAVIAQPDNLWFANQGESYFSTLRVSVCRMKRLITIYQKSAHVFVEGAISLTIPMILSLTPIRFVMS</sequence>
<gene>
    <name evidence="1" type="ORF">KIN20_012481</name>
</gene>
<name>A0AAD5MAR3_PARTN</name>